<dbReference type="Pfam" id="PF07714">
    <property type="entry name" value="PK_Tyr_Ser-Thr"/>
    <property type="match status" value="4"/>
</dbReference>
<dbReference type="PANTHER" id="PTHR24416:SF600">
    <property type="entry name" value="PDGF- AND VEGF-RECEPTOR RELATED, ISOFORM J"/>
    <property type="match status" value="1"/>
</dbReference>
<sequence>MAVLSKYNLEEYQYGVHVRKGRQLYMKSEKNIYFGQWITSRNDEIIIVEMSENIARREAEFYLEVNHHDYIVRTFASVSNVLNLTIFIQEYAPQGDLAGYLMDNPNKFTLPSFAEIFLQIADAMSHIASKRIVHGDLGCRNVLVFRVDETQLKNNLVKLTDFGLSRWIDQEVPDEDESIIPIRYCAPEILRTNRHSDYSEKSDVYSLGVLIWEALSNSEIPYSSVSDDRQVKTMKLNNEQLKRPHVCNGELWSLINKCWQTNPKDRPDFERIKRELSKLDVSSNELDLSSAEIYELPTNYKYELDEDIRIQNLLGGQFDIRIQNLLGGQFGKIYEAEWISRKERPIVVIQMNTEPSEYEAMVYTNFDLHRNIVDTFGFVGNDRGLILLLQERAPYGNLQALLQNGTFQPSQNVLITIFTQIVKAMIYVVSKGIVHGNLCCANIVVFQVNPSEPTENWVKLTNFVLAHKNDPDFSDDRRLVIPVRYCAPEILRSAGRTNYSEYSDVYSMGVLMWEALSNGTVPYKSSITNSEVRQRKMKGEKLAKPFMCDDQIWKIIADCWHNEPELRFEFTGIKIRLSQVDRKLLGNNKYEYELNVNVKLKGPLNGDSDKFYEADWIRKRGPPIVLMVMNEETAEQEVSLYKKFKSHRNIVETFDFVKNDRQSIMLLQERAPYGNLQKLLQSGNFQPSQKVLASIFLQITEAMIYLVGENFVHGDLRCSNVLVVKMDPSDPERNLVKLTNFSRACPIEFSEVYSMGVLMWQACSQGAIPFAGDTNSGDTRRRASINRRLGRPKQCQENLWAVISDCLLNEPELRFEFSAIKKRLSDLQDIRPPPPPPPLIRCIHCNNEFPQDQVDDHEKSCPKMPRSWIDRFFSFFGFSSKKNSYFKQNRQYLCIVPLDELELPKFSIERIK</sequence>
<dbReference type="InterPro" id="IPR000719">
    <property type="entry name" value="Prot_kinase_dom"/>
</dbReference>
<evidence type="ECO:0000313" key="2">
    <source>
        <dbReference type="EMBL" id="CAF4388469.1"/>
    </source>
</evidence>
<dbReference type="GO" id="GO:0005524">
    <property type="term" value="F:ATP binding"/>
    <property type="evidence" value="ECO:0007669"/>
    <property type="project" value="InterPro"/>
</dbReference>
<proteinExistence type="predicted"/>
<dbReference type="InterPro" id="IPR011009">
    <property type="entry name" value="Kinase-like_dom_sf"/>
</dbReference>
<evidence type="ECO:0000313" key="3">
    <source>
        <dbReference type="Proteomes" id="UP000663851"/>
    </source>
</evidence>
<comment type="caution">
    <text evidence="2">The sequence shown here is derived from an EMBL/GenBank/DDBJ whole genome shotgun (WGS) entry which is preliminary data.</text>
</comment>
<dbReference type="InterPro" id="IPR001245">
    <property type="entry name" value="Ser-Thr/Tyr_kinase_cat_dom"/>
</dbReference>
<dbReference type="SUPFAM" id="SSF56112">
    <property type="entry name" value="Protein kinase-like (PK-like)"/>
    <property type="match status" value="3"/>
</dbReference>
<dbReference type="PRINTS" id="PR00109">
    <property type="entry name" value="TYRKINASE"/>
</dbReference>
<dbReference type="Gene3D" id="1.10.510.10">
    <property type="entry name" value="Transferase(Phosphotransferase) domain 1"/>
    <property type="match status" value="4"/>
</dbReference>
<dbReference type="GO" id="GO:0004714">
    <property type="term" value="F:transmembrane receptor protein tyrosine kinase activity"/>
    <property type="evidence" value="ECO:0007669"/>
    <property type="project" value="TreeGrafter"/>
</dbReference>
<feature type="domain" description="Protein kinase" evidence="1">
    <location>
        <begin position="319"/>
        <end position="585"/>
    </location>
</feature>
<dbReference type="InterPro" id="IPR050122">
    <property type="entry name" value="RTK"/>
</dbReference>
<dbReference type="PROSITE" id="PS50011">
    <property type="entry name" value="PROTEIN_KINASE_DOM"/>
    <property type="match status" value="3"/>
</dbReference>
<dbReference type="EMBL" id="CAJOBO010001544">
    <property type="protein sequence ID" value="CAF4388469.1"/>
    <property type="molecule type" value="Genomic_DNA"/>
</dbReference>
<gene>
    <name evidence="2" type="ORF">HFQ381_LOCUS19234</name>
</gene>
<dbReference type="GO" id="GO:0007169">
    <property type="term" value="P:cell surface receptor protein tyrosine kinase signaling pathway"/>
    <property type="evidence" value="ECO:0007669"/>
    <property type="project" value="TreeGrafter"/>
</dbReference>
<dbReference type="GO" id="GO:0005886">
    <property type="term" value="C:plasma membrane"/>
    <property type="evidence" value="ECO:0007669"/>
    <property type="project" value="TreeGrafter"/>
</dbReference>
<organism evidence="2 3">
    <name type="scientific">Rotaria socialis</name>
    <dbReference type="NCBI Taxonomy" id="392032"/>
    <lineage>
        <taxon>Eukaryota</taxon>
        <taxon>Metazoa</taxon>
        <taxon>Spiralia</taxon>
        <taxon>Gnathifera</taxon>
        <taxon>Rotifera</taxon>
        <taxon>Eurotatoria</taxon>
        <taxon>Bdelloidea</taxon>
        <taxon>Philodinida</taxon>
        <taxon>Philodinidae</taxon>
        <taxon>Rotaria</taxon>
    </lineage>
</organism>
<reference evidence="2" key="1">
    <citation type="submission" date="2021-02" db="EMBL/GenBank/DDBJ databases">
        <authorList>
            <person name="Nowell W R."/>
        </authorList>
    </citation>
    <scope>NUCLEOTIDE SEQUENCE</scope>
</reference>
<name>A0A820NL44_9BILA</name>
<dbReference type="GO" id="GO:0043235">
    <property type="term" value="C:receptor complex"/>
    <property type="evidence" value="ECO:0007669"/>
    <property type="project" value="TreeGrafter"/>
</dbReference>
<dbReference type="AlphaFoldDB" id="A0A820NL44"/>
<dbReference type="InterPro" id="IPR008266">
    <property type="entry name" value="Tyr_kinase_AS"/>
</dbReference>
<feature type="domain" description="Protein kinase" evidence="1">
    <location>
        <begin position="579"/>
        <end position="827"/>
    </location>
</feature>
<dbReference type="PANTHER" id="PTHR24416">
    <property type="entry name" value="TYROSINE-PROTEIN KINASE RECEPTOR"/>
    <property type="match status" value="1"/>
</dbReference>
<feature type="domain" description="Protein kinase" evidence="1">
    <location>
        <begin position="1"/>
        <end position="279"/>
    </location>
</feature>
<accession>A0A820NL44</accession>
<dbReference type="PROSITE" id="PS00109">
    <property type="entry name" value="PROTEIN_KINASE_TYR"/>
    <property type="match status" value="1"/>
</dbReference>
<dbReference type="Proteomes" id="UP000663851">
    <property type="component" value="Unassembled WGS sequence"/>
</dbReference>
<evidence type="ECO:0000259" key="1">
    <source>
        <dbReference type="PROSITE" id="PS50011"/>
    </source>
</evidence>
<protein>
    <recommendedName>
        <fullName evidence="1">Protein kinase domain-containing protein</fullName>
    </recommendedName>
</protein>